<feature type="chain" id="PRO_5043837192" evidence="2">
    <location>
        <begin position="18"/>
        <end position="91"/>
    </location>
</feature>
<evidence type="ECO:0000313" key="4">
    <source>
        <dbReference type="Proteomes" id="UP000005239"/>
    </source>
</evidence>
<accession>A0A8R1UAB5</accession>
<keyword evidence="2" id="KW-0732">Signal</keyword>
<sequence>MRFVALIVASLIGLTAGKDGWVTQIQCNPPPCKPWATMKPMPPMPPMEPMKPLEPLPPMKPLPPLEPLPPMKPMEPFQWQWQSLNQAKGQK</sequence>
<proteinExistence type="predicted"/>
<evidence type="ECO:0000256" key="2">
    <source>
        <dbReference type="SAM" id="SignalP"/>
    </source>
</evidence>
<feature type="signal peptide" evidence="2">
    <location>
        <begin position="1"/>
        <end position="17"/>
    </location>
</feature>
<reference evidence="4" key="1">
    <citation type="journal article" date="2008" name="Nat. Genet.">
        <title>The Pristionchus pacificus genome provides a unique perspective on nematode lifestyle and parasitism.</title>
        <authorList>
            <person name="Dieterich C."/>
            <person name="Clifton S.W."/>
            <person name="Schuster L.N."/>
            <person name="Chinwalla A."/>
            <person name="Delehaunty K."/>
            <person name="Dinkelacker I."/>
            <person name="Fulton L."/>
            <person name="Fulton R."/>
            <person name="Godfrey J."/>
            <person name="Minx P."/>
            <person name="Mitreva M."/>
            <person name="Roeseler W."/>
            <person name="Tian H."/>
            <person name="Witte H."/>
            <person name="Yang S.P."/>
            <person name="Wilson R.K."/>
            <person name="Sommer R.J."/>
        </authorList>
    </citation>
    <scope>NUCLEOTIDE SEQUENCE [LARGE SCALE GENOMIC DNA]</scope>
    <source>
        <strain evidence="4">PS312</strain>
    </source>
</reference>
<protein>
    <submittedName>
        <fullName evidence="3">Uncharacterized protein</fullName>
    </submittedName>
</protein>
<organism evidence="3 4">
    <name type="scientific">Pristionchus pacificus</name>
    <name type="common">Parasitic nematode worm</name>
    <dbReference type="NCBI Taxonomy" id="54126"/>
    <lineage>
        <taxon>Eukaryota</taxon>
        <taxon>Metazoa</taxon>
        <taxon>Ecdysozoa</taxon>
        <taxon>Nematoda</taxon>
        <taxon>Chromadorea</taxon>
        <taxon>Rhabditida</taxon>
        <taxon>Rhabditina</taxon>
        <taxon>Diplogasteromorpha</taxon>
        <taxon>Diplogasteroidea</taxon>
        <taxon>Neodiplogasteridae</taxon>
        <taxon>Pristionchus</taxon>
    </lineage>
</organism>
<dbReference type="AlphaFoldDB" id="A0A454XY58"/>
<evidence type="ECO:0000313" key="3">
    <source>
        <dbReference type="EnsemblMetazoa" id="PPA08939.1"/>
    </source>
</evidence>
<dbReference type="Proteomes" id="UP000005239">
    <property type="component" value="Unassembled WGS sequence"/>
</dbReference>
<gene>
    <name evidence="3" type="primary">WBGene00098493</name>
</gene>
<dbReference type="EnsemblMetazoa" id="PPA08939.1">
    <property type="protein sequence ID" value="PPA08939.1"/>
    <property type="gene ID" value="WBGene00098493"/>
</dbReference>
<feature type="region of interest" description="Disordered" evidence="1">
    <location>
        <begin position="38"/>
        <end position="71"/>
    </location>
</feature>
<reference evidence="3" key="2">
    <citation type="submission" date="2022-06" db="UniProtKB">
        <authorList>
            <consortium name="EnsemblMetazoa"/>
        </authorList>
    </citation>
    <scope>IDENTIFICATION</scope>
    <source>
        <strain evidence="3">PS312</strain>
    </source>
</reference>
<keyword evidence="4" id="KW-1185">Reference proteome</keyword>
<name>A0A454XY58_PRIPA</name>
<accession>A0A454XY58</accession>
<feature type="compositionally biased region" description="Pro residues" evidence="1">
    <location>
        <begin position="40"/>
        <end position="71"/>
    </location>
</feature>
<evidence type="ECO:0000256" key="1">
    <source>
        <dbReference type="SAM" id="MobiDB-lite"/>
    </source>
</evidence>